<protein>
    <submittedName>
        <fullName evidence="7">Uncharacterized protein</fullName>
    </submittedName>
</protein>
<feature type="compositionally biased region" description="Acidic residues" evidence="5">
    <location>
        <begin position="598"/>
        <end position="621"/>
    </location>
</feature>
<feature type="compositionally biased region" description="Polar residues" evidence="5">
    <location>
        <begin position="13"/>
        <end position="36"/>
    </location>
</feature>
<comment type="caution">
    <text evidence="7">The sequence shown here is derived from an EMBL/GenBank/DDBJ whole genome shotgun (WGS) entry which is preliminary data.</text>
</comment>
<keyword evidence="3" id="KW-0326">Glycosidase</keyword>
<feature type="transmembrane region" description="Helical" evidence="6">
    <location>
        <begin position="141"/>
        <end position="165"/>
    </location>
</feature>
<evidence type="ECO:0000256" key="5">
    <source>
        <dbReference type="SAM" id="MobiDB-lite"/>
    </source>
</evidence>
<feature type="compositionally biased region" description="Basic and acidic residues" evidence="5">
    <location>
        <begin position="54"/>
        <end position="66"/>
    </location>
</feature>
<keyword evidence="2" id="KW-0378">Hydrolase</keyword>
<keyword evidence="6" id="KW-0812">Transmembrane</keyword>
<evidence type="ECO:0000313" key="8">
    <source>
        <dbReference type="Proteomes" id="UP000243797"/>
    </source>
</evidence>
<keyword evidence="6" id="KW-1133">Transmembrane helix</keyword>
<dbReference type="InterPro" id="IPR051795">
    <property type="entry name" value="Glycosyl_Hydrlase_43"/>
</dbReference>
<evidence type="ECO:0000256" key="6">
    <source>
        <dbReference type="SAM" id="Phobius"/>
    </source>
</evidence>
<reference evidence="7 8" key="1">
    <citation type="submission" date="2017-06" db="EMBL/GenBank/DDBJ databases">
        <title>Draft genome sequence of a variant of Elsinoe murrayae.</title>
        <authorList>
            <person name="Cheng Q."/>
        </authorList>
    </citation>
    <scope>NUCLEOTIDE SEQUENCE [LARGE SCALE GENOMIC DNA]</scope>
    <source>
        <strain evidence="7 8">CQ-2017a</strain>
    </source>
</reference>
<feature type="site" description="Important for catalytic activity, responsible for pKa modulation of the active site Glu and correct orientation of both the proton donor and substrate" evidence="4">
    <location>
        <position position="365"/>
    </location>
</feature>
<organism evidence="7 8">
    <name type="scientific">Sphaceloma murrayae</name>
    <dbReference type="NCBI Taxonomy" id="2082308"/>
    <lineage>
        <taxon>Eukaryota</taxon>
        <taxon>Fungi</taxon>
        <taxon>Dikarya</taxon>
        <taxon>Ascomycota</taxon>
        <taxon>Pezizomycotina</taxon>
        <taxon>Dothideomycetes</taxon>
        <taxon>Dothideomycetidae</taxon>
        <taxon>Myriangiales</taxon>
        <taxon>Elsinoaceae</taxon>
        <taxon>Sphaceloma</taxon>
    </lineage>
</organism>
<dbReference type="GO" id="GO:0004553">
    <property type="term" value="F:hydrolase activity, hydrolyzing O-glycosyl compounds"/>
    <property type="evidence" value="ECO:0007669"/>
    <property type="project" value="InterPro"/>
</dbReference>
<dbReference type="GO" id="GO:0005975">
    <property type="term" value="P:carbohydrate metabolic process"/>
    <property type="evidence" value="ECO:0007669"/>
    <property type="project" value="InterPro"/>
</dbReference>
<dbReference type="InterPro" id="IPR023296">
    <property type="entry name" value="Glyco_hydro_beta-prop_sf"/>
</dbReference>
<dbReference type="CDD" id="cd08999">
    <property type="entry name" value="GH43_ABN-like"/>
    <property type="match status" value="1"/>
</dbReference>
<feature type="compositionally biased region" description="Basic residues" evidence="5">
    <location>
        <begin position="688"/>
        <end position="714"/>
    </location>
</feature>
<dbReference type="Proteomes" id="UP000243797">
    <property type="component" value="Unassembled WGS sequence"/>
</dbReference>
<accession>A0A2K1QLV0</accession>
<evidence type="ECO:0000313" key="7">
    <source>
        <dbReference type="EMBL" id="PNS16137.1"/>
    </source>
</evidence>
<sequence length="751" mass="80463">MQSSLHNGLHRSSLPNQAQSITTSHQAVPESLQSPVSPLELRKRSIAAPSASPDPHHLMISDEEKGSVQANVNEIPASPQPSKPTLPPPSPPPPVPPPPPPPYPGKRLSLYSRFFCKPENPDPERLYDPANRRFSPSSRGFIVAGIMLFIFLAVIIGPVVGTFHFRNGTNQTVPDGQGGRTPLSTPNGTVALGNIGSTDSAFKLGPNQTVSLGLYTNFADPFIVQHEGLWYAFATNNAVGIAGKTDVDVASYRFDLSNVQVAVSSDFYNWNLTAHANEPLPNVGAWSDNSSRRSWPRIPRAAVWAPAVFQRPDKRWVMYYSARTNASDYAHCLGAAVSDSLTPAGPYIPLDEPFACPLDMGGAIDAAPFTDDNGDIYIVYKEDGNAKGHGGSCNNMARPQHATPIMLQKVASDGTTPEGEPVEILNRNTADRDGPLVEAPSLIKTPEGIYFLFFSSGCTADPSYNIKYAWSRDINGPYTRGKTPLLKTGKYNLLAPGSCTVARGGDGTWRMAFHARVFSMFGGVRMMFTSAVRFNGTTAGLYNPDMKNSTIIWNATSTRQFQFAPDALASPIRKPGTAKPTGSESDGEGAGTDRGDGTDDGDDDGVDDEGDGDDDEDETGDESTTSSTTSTTTSTTTLLSSATAKSITTLVPRATVRTTTTLVPRATVRTTLSKSVTSTVPKVTQKPKPGKVHKPVKKRPSKSRGKKSTKKGGKKGSSSIKGKKGKSTKRKSTTKAKTKTRTRTNPDGRDS</sequence>
<evidence type="ECO:0000256" key="1">
    <source>
        <dbReference type="ARBA" id="ARBA00009865"/>
    </source>
</evidence>
<dbReference type="AlphaFoldDB" id="A0A2K1QLV0"/>
<feature type="region of interest" description="Disordered" evidence="5">
    <location>
        <begin position="567"/>
        <end position="639"/>
    </location>
</feature>
<dbReference type="Gene3D" id="2.115.10.20">
    <property type="entry name" value="Glycosyl hydrolase domain, family 43"/>
    <property type="match status" value="1"/>
</dbReference>
<feature type="compositionally biased region" description="Pro residues" evidence="5">
    <location>
        <begin position="78"/>
        <end position="104"/>
    </location>
</feature>
<keyword evidence="8" id="KW-1185">Reference proteome</keyword>
<evidence type="ECO:0000256" key="4">
    <source>
        <dbReference type="PIRSR" id="PIRSR606710-2"/>
    </source>
</evidence>
<feature type="compositionally biased region" description="Low complexity" evidence="5">
    <location>
        <begin position="622"/>
        <end position="637"/>
    </location>
</feature>
<comment type="similarity">
    <text evidence="1">Belongs to the glycosyl hydrolase 43 family.</text>
</comment>
<evidence type="ECO:0000256" key="2">
    <source>
        <dbReference type="ARBA" id="ARBA00022801"/>
    </source>
</evidence>
<dbReference type="PANTHER" id="PTHR42812">
    <property type="entry name" value="BETA-XYLOSIDASE"/>
    <property type="match status" value="1"/>
</dbReference>
<feature type="region of interest" description="Disordered" evidence="5">
    <location>
        <begin position="673"/>
        <end position="751"/>
    </location>
</feature>
<dbReference type="InParanoid" id="A0A2K1QLV0"/>
<feature type="region of interest" description="Disordered" evidence="5">
    <location>
        <begin position="1"/>
        <end position="108"/>
    </location>
</feature>
<name>A0A2K1QLV0_9PEZI</name>
<keyword evidence="6" id="KW-0472">Membrane</keyword>
<dbReference type="Pfam" id="PF04616">
    <property type="entry name" value="Glyco_hydro_43"/>
    <property type="match status" value="1"/>
</dbReference>
<evidence type="ECO:0000256" key="3">
    <source>
        <dbReference type="ARBA" id="ARBA00023295"/>
    </source>
</evidence>
<dbReference type="SUPFAM" id="SSF75005">
    <property type="entry name" value="Arabinanase/levansucrase/invertase"/>
    <property type="match status" value="1"/>
</dbReference>
<proteinExistence type="inferred from homology"/>
<dbReference type="STRING" id="2082308.A0A2K1QLV0"/>
<dbReference type="EMBL" id="NKHZ01000060">
    <property type="protein sequence ID" value="PNS16137.1"/>
    <property type="molecule type" value="Genomic_DNA"/>
</dbReference>
<feature type="compositionally biased region" description="Polar residues" evidence="5">
    <location>
        <begin position="673"/>
        <end position="682"/>
    </location>
</feature>
<dbReference type="InterPro" id="IPR006710">
    <property type="entry name" value="Glyco_hydro_43"/>
</dbReference>
<dbReference type="OrthoDB" id="3879658at2759"/>
<dbReference type="PANTHER" id="PTHR42812:SF5">
    <property type="entry name" value="ENDO-ARABINASE"/>
    <property type="match status" value="1"/>
</dbReference>
<gene>
    <name evidence="7" type="ORF">CAC42_4538</name>
</gene>
<feature type="compositionally biased region" description="Basic residues" evidence="5">
    <location>
        <begin position="721"/>
        <end position="742"/>
    </location>
</feature>